<feature type="domain" description="HTH araC/xylS-type" evidence="11">
    <location>
        <begin position="145"/>
        <end position="243"/>
    </location>
</feature>
<dbReference type="PROSITE" id="PS01124">
    <property type="entry name" value="HTH_ARAC_FAMILY_2"/>
    <property type="match status" value="1"/>
</dbReference>
<evidence type="ECO:0000313" key="13">
    <source>
        <dbReference type="EMBL" id="MBC8595391.1"/>
    </source>
</evidence>
<dbReference type="SUPFAM" id="SSF52172">
    <property type="entry name" value="CheY-like"/>
    <property type="match status" value="1"/>
</dbReference>
<comment type="function">
    <text evidence="9">May play the central regulatory role in sporulation. It may be an element of the effector pathway responsible for the activation of sporulation genes in response to nutritional stress. Spo0A may act in concert with spo0H (a sigma factor) to control the expression of some genes that are critical to the sporulation process.</text>
</comment>
<keyword evidence="3" id="KW-0963">Cytoplasm</keyword>
<dbReference type="InterPro" id="IPR018062">
    <property type="entry name" value="HTH_AraC-typ_CS"/>
</dbReference>
<organism evidence="13 14">
    <name type="scientific">Qingrenia yutianensis</name>
    <dbReference type="NCBI Taxonomy" id="2763676"/>
    <lineage>
        <taxon>Bacteria</taxon>
        <taxon>Bacillati</taxon>
        <taxon>Bacillota</taxon>
        <taxon>Clostridia</taxon>
        <taxon>Eubacteriales</taxon>
        <taxon>Oscillospiraceae</taxon>
        <taxon>Qingrenia</taxon>
    </lineage>
</organism>
<dbReference type="SMART" id="SM00448">
    <property type="entry name" value="REC"/>
    <property type="match status" value="1"/>
</dbReference>
<evidence type="ECO:0000256" key="10">
    <source>
        <dbReference type="PROSITE-ProRule" id="PRU00169"/>
    </source>
</evidence>
<evidence type="ECO:0000256" key="8">
    <source>
        <dbReference type="ARBA" id="ARBA00023163"/>
    </source>
</evidence>
<evidence type="ECO:0000256" key="9">
    <source>
        <dbReference type="ARBA" id="ARBA00024867"/>
    </source>
</evidence>
<evidence type="ECO:0000256" key="4">
    <source>
        <dbReference type="ARBA" id="ARBA00022553"/>
    </source>
</evidence>
<dbReference type="PANTHER" id="PTHR42713:SF3">
    <property type="entry name" value="TRANSCRIPTIONAL REGULATORY PROTEIN HPTR"/>
    <property type="match status" value="1"/>
</dbReference>
<evidence type="ECO:0000256" key="2">
    <source>
        <dbReference type="ARBA" id="ARBA00018672"/>
    </source>
</evidence>
<evidence type="ECO:0000256" key="1">
    <source>
        <dbReference type="ARBA" id="ARBA00004496"/>
    </source>
</evidence>
<dbReference type="InterPro" id="IPR051552">
    <property type="entry name" value="HptR"/>
</dbReference>
<dbReference type="SMART" id="SM00342">
    <property type="entry name" value="HTH_ARAC"/>
    <property type="match status" value="1"/>
</dbReference>
<evidence type="ECO:0000256" key="6">
    <source>
        <dbReference type="ARBA" id="ARBA00023015"/>
    </source>
</evidence>
<keyword evidence="4 10" id="KW-0597">Phosphoprotein</keyword>
<dbReference type="SUPFAM" id="SSF46689">
    <property type="entry name" value="Homeodomain-like"/>
    <property type="match status" value="2"/>
</dbReference>
<dbReference type="PROSITE" id="PS50110">
    <property type="entry name" value="RESPONSE_REGULATORY"/>
    <property type="match status" value="1"/>
</dbReference>
<keyword evidence="6" id="KW-0805">Transcription regulation</keyword>
<proteinExistence type="predicted"/>
<dbReference type="PANTHER" id="PTHR42713">
    <property type="entry name" value="HISTIDINE KINASE-RELATED"/>
    <property type="match status" value="1"/>
</dbReference>
<dbReference type="EMBL" id="JACRTE010000001">
    <property type="protein sequence ID" value="MBC8595391.1"/>
    <property type="molecule type" value="Genomic_DNA"/>
</dbReference>
<comment type="subcellular location">
    <subcellularLocation>
        <location evidence="1">Cytoplasm</location>
    </subcellularLocation>
</comment>
<protein>
    <recommendedName>
        <fullName evidence="2">Stage 0 sporulation protein A homolog</fullName>
    </recommendedName>
</protein>
<keyword evidence="7" id="KW-0238">DNA-binding</keyword>
<dbReference type="AlphaFoldDB" id="A0A926F627"/>
<dbReference type="GO" id="GO:0005737">
    <property type="term" value="C:cytoplasm"/>
    <property type="evidence" value="ECO:0007669"/>
    <property type="project" value="UniProtKB-SubCell"/>
</dbReference>
<dbReference type="InterPro" id="IPR001789">
    <property type="entry name" value="Sig_transdc_resp-reg_receiver"/>
</dbReference>
<dbReference type="InterPro" id="IPR011006">
    <property type="entry name" value="CheY-like_superfamily"/>
</dbReference>
<comment type="caution">
    <text evidence="13">The sequence shown here is derived from an EMBL/GenBank/DDBJ whole genome shotgun (WGS) entry which is preliminary data.</text>
</comment>
<name>A0A926F627_9FIRM</name>
<sequence length="248" mass="28685">MYKLLIADDEPNIREGLSYLDWAEFNISVAATVENGRAAYEYIKNNEVHILLTDIKMPLMDGLELIRLVKEYNKNIEIAALSGYNDFEFVKHCLKNDVFNYLLKPIDIDEWKETFSEMTKRLDERFEKTQSAIKIGAHSKNHIVSAALEYMNEHYSEQITLTDVASHIYSNPTYLSRVIKTEVGIGFTELLTKLRIDAAKKLLKNPAYKINEIAETVGYSNPRYFTFAFKKQTGLTPYTFRSEHSEND</sequence>
<dbReference type="Pfam" id="PF00072">
    <property type="entry name" value="Response_reg"/>
    <property type="match status" value="1"/>
</dbReference>
<dbReference type="GO" id="GO:0043565">
    <property type="term" value="F:sequence-specific DNA binding"/>
    <property type="evidence" value="ECO:0007669"/>
    <property type="project" value="InterPro"/>
</dbReference>
<keyword evidence="5" id="KW-0902">Two-component regulatory system</keyword>
<dbReference type="Gene3D" id="1.10.10.60">
    <property type="entry name" value="Homeodomain-like"/>
    <property type="match status" value="2"/>
</dbReference>
<dbReference type="GO" id="GO:0003700">
    <property type="term" value="F:DNA-binding transcription factor activity"/>
    <property type="evidence" value="ECO:0007669"/>
    <property type="project" value="InterPro"/>
</dbReference>
<dbReference type="InterPro" id="IPR020449">
    <property type="entry name" value="Tscrpt_reg_AraC-type_HTH"/>
</dbReference>
<evidence type="ECO:0000259" key="12">
    <source>
        <dbReference type="PROSITE" id="PS50110"/>
    </source>
</evidence>
<dbReference type="Gene3D" id="3.40.50.2300">
    <property type="match status" value="1"/>
</dbReference>
<evidence type="ECO:0000256" key="5">
    <source>
        <dbReference type="ARBA" id="ARBA00023012"/>
    </source>
</evidence>
<dbReference type="InterPro" id="IPR018060">
    <property type="entry name" value="HTH_AraC"/>
</dbReference>
<accession>A0A926F627</accession>
<dbReference type="PROSITE" id="PS00041">
    <property type="entry name" value="HTH_ARAC_FAMILY_1"/>
    <property type="match status" value="1"/>
</dbReference>
<evidence type="ECO:0000259" key="11">
    <source>
        <dbReference type="PROSITE" id="PS01124"/>
    </source>
</evidence>
<dbReference type="Pfam" id="PF12833">
    <property type="entry name" value="HTH_18"/>
    <property type="match status" value="1"/>
</dbReference>
<evidence type="ECO:0000256" key="7">
    <source>
        <dbReference type="ARBA" id="ARBA00023125"/>
    </source>
</evidence>
<dbReference type="InterPro" id="IPR009057">
    <property type="entry name" value="Homeodomain-like_sf"/>
</dbReference>
<keyword evidence="8" id="KW-0804">Transcription</keyword>
<gene>
    <name evidence="13" type="ORF">H8706_00715</name>
</gene>
<evidence type="ECO:0000313" key="14">
    <source>
        <dbReference type="Proteomes" id="UP000647416"/>
    </source>
</evidence>
<dbReference type="RefSeq" id="WP_178348433.1">
    <property type="nucleotide sequence ID" value="NZ_JACRTE010000001.1"/>
</dbReference>
<reference evidence="13" key="1">
    <citation type="submission" date="2020-08" db="EMBL/GenBank/DDBJ databases">
        <title>Genome public.</title>
        <authorList>
            <person name="Liu C."/>
            <person name="Sun Q."/>
        </authorList>
    </citation>
    <scope>NUCLEOTIDE SEQUENCE</scope>
    <source>
        <strain evidence="13">NSJ-50</strain>
    </source>
</reference>
<feature type="domain" description="Response regulatory" evidence="12">
    <location>
        <begin position="3"/>
        <end position="119"/>
    </location>
</feature>
<dbReference type="PRINTS" id="PR00032">
    <property type="entry name" value="HTHARAC"/>
</dbReference>
<dbReference type="GO" id="GO:0000160">
    <property type="term" value="P:phosphorelay signal transduction system"/>
    <property type="evidence" value="ECO:0007669"/>
    <property type="project" value="UniProtKB-KW"/>
</dbReference>
<evidence type="ECO:0000256" key="3">
    <source>
        <dbReference type="ARBA" id="ARBA00022490"/>
    </source>
</evidence>
<dbReference type="Proteomes" id="UP000647416">
    <property type="component" value="Unassembled WGS sequence"/>
</dbReference>
<keyword evidence="14" id="KW-1185">Reference proteome</keyword>
<feature type="modified residue" description="4-aspartylphosphate" evidence="10">
    <location>
        <position position="54"/>
    </location>
</feature>
<dbReference type="CDD" id="cd17536">
    <property type="entry name" value="REC_YesN-like"/>
    <property type="match status" value="1"/>
</dbReference>